<keyword evidence="1 2" id="KW-0732">Signal</keyword>
<name>A0ABW6HXY2_9FLAO</name>
<reference evidence="4 5" key="1">
    <citation type="submission" date="2024-06" db="EMBL/GenBank/DDBJ databases">
        <title>Flavobacterium spp. isolated from glacier.</title>
        <authorList>
            <person name="Han D."/>
        </authorList>
    </citation>
    <scope>NUCLEOTIDE SEQUENCE [LARGE SCALE GENOMIC DNA]</scope>
    <source>
        <strain evidence="4 5">LS2P90</strain>
    </source>
</reference>
<feature type="signal peptide" evidence="2">
    <location>
        <begin position="1"/>
        <end position="24"/>
    </location>
</feature>
<evidence type="ECO:0000256" key="2">
    <source>
        <dbReference type="SAM" id="SignalP"/>
    </source>
</evidence>
<keyword evidence="5" id="KW-1185">Reference proteome</keyword>
<sequence length="611" mass="66260">MSSKILNRLFLFVAGFLFHSYANAQLFVSANTNVFVNNEVVYVQQDVELNAATCNFYLRQDAQLLQGTAIAGANKGLGNLSVFQEGTTNNFQFNYWCSPVGGNLASAGNAPFGITQLKDITTLTASSAPTILAANNYNGSASPFAIAPYWINKLVATAGYSDWTSVGSSSNLNAGEGFTMKGTSGTNLITVNGVQNNPGSKQRYDFRGKPNDGTISIPVGIEQFTLTGNPYPSAIDLSAFLVGATNTTGIAYFWEQDKTVNSHYIADYKGGYGAFSPGTLNSSGIYVPATFYSYDGSGNEGSATGTGGTYERRFCPVGQGFLIDGTANGTVEMKNSYRVFVKEGQTNYSQFEKNANQSKTKNTSGYLSAIQSVSGFDYTKVSIAPTPQIRFNTLLNNEGVRQLALAFIPEATDGVDRAMDALSSSDDAAADVYFVVDDSEYVINAVKFDIDKSIPLGFRNTGEANYKITVKEILNFTEASNVYLHDKVKDLYYDIKNSFHEMTLPSGVNNKQYELTFKNKASLGVEEKVIENFVVYQNNTEKSLTISNSLLMDLASCSLYDVAGKIIFSKKDLGTNASYKFSTSDLSDGIYIVKLATKDKIEVGKKIIIKN</sequence>
<feature type="chain" id="PRO_5047423903" evidence="2">
    <location>
        <begin position="25"/>
        <end position="611"/>
    </location>
</feature>
<comment type="caution">
    <text evidence="4">The sequence shown here is derived from an EMBL/GenBank/DDBJ whole genome shotgun (WGS) entry which is preliminary data.</text>
</comment>
<protein>
    <submittedName>
        <fullName evidence="4">T9SS type A sorting domain-containing protein</fullName>
    </submittedName>
</protein>
<feature type="domain" description="Secretion system C-terminal sorting" evidence="3">
    <location>
        <begin position="538"/>
        <end position="609"/>
    </location>
</feature>
<dbReference type="Pfam" id="PF18962">
    <property type="entry name" value="Por_Secre_tail"/>
    <property type="match status" value="1"/>
</dbReference>
<evidence type="ECO:0000259" key="3">
    <source>
        <dbReference type="Pfam" id="PF18962"/>
    </source>
</evidence>
<dbReference type="InterPro" id="IPR026444">
    <property type="entry name" value="Secre_tail"/>
</dbReference>
<evidence type="ECO:0000256" key="1">
    <source>
        <dbReference type="ARBA" id="ARBA00022729"/>
    </source>
</evidence>
<organism evidence="4 5">
    <name type="scientific">Flavobacterium xylosi</name>
    <dbReference type="NCBI Taxonomy" id="3230415"/>
    <lineage>
        <taxon>Bacteria</taxon>
        <taxon>Pseudomonadati</taxon>
        <taxon>Bacteroidota</taxon>
        <taxon>Flavobacteriia</taxon>
        <taxon>Flavobacteriales</taxon>
        <taxon>Flavobacteriaceae</taxon>
        <taxon>Flavobacterium</taxon>
    </lineage>
</organism>
<dbReference type="EMBL" id="JBHZPZ010000015">
    <property type="protein sequence ID" value="MFE3868870.1"/>
    <property type="molecule type" value="Genomic_DNA"/>
</dbReference>
<dbReference type="NCBIfam" id="TIGR04183">
    <property type="entry name" value="Por_Secre_tail"/>
    <property type="match status" value="1"/>
</dbReference>
<gene>
    <name evidence="4" type="ORF">ACFX5E_12425</name>
</gene>
<proteinExistence type="predicted"/>
<evidence type="ECO:0000313" key="4">
    <source>
        <dbReference type="EMBL" id="MFE3868870.1"/>
    </source>
</evidence>
<dbReference type="RefSeq" id="WP_379855470.1">
    <property type="nucleotide sequence ID" value="NZ_JBHZPZ010000015.1"/>
</dbReference>
<dbReference type="Proteomes" id="UP001600109">
    <property type="component" value="Unassembled WGS sequence"/>
</dbReference>
<accession>A0ABW6HXY2</accession>
<evidence type="ECO:0000313" key="5">
    <source>
        <dbReference type="Proteomes" id="UP001600109"/>
    </source>
</evidence>